<protein>
    <submittedName>
        <fullName evidence="6">GntR family transcriptional regulator</fullName>
    </submittedName>
</protein>
<dbReference type="SMART" id="SM00345">
    <property type="entry name" value="HTH_GNTR"/>
    <property type="match status" value="1"/>
</dbReference>
<sequence length="122" mass="13990">MFIIDIQNKVPIFEQLKKQILEFISIGILLPNDKLPSVRSLATDIGVNPNTVSKAYQELENQGYIYSIKGKGCFIADNQTDQLIKDDKLDDFKGCVNEMKKHQITKDKLLEIIEKVYKEETV</sequence>
<dbReference type="PANTHER" id="PTHR38445">
    <property type="entry name" value="HTH-TYPE TRANSCRIPTIONAL REPRESSOR YTRA"/>
    <property type="match status" value="1"/>
</dbReference>
<dbReference type="RefSeq" id="WP_117347274.1">
    <property type="nucleotide sequence ID" value="NZ_JADPGJ010000002.1"/>
</dbReference>
<dbReference type="EMBL" id="JANGBO010000007">
    <property type="protein sequence ID" value="MCQ5061907.1"/>
    <property type="molecule type" value="Genomic_DNA"/>
</dbReference>
<dbReference type="GO" id="GO:0003700">
    <property type="term" value="F:DNA-binding transcription factor activity"/>
    <property type="evidence" value="ECO:0007669"/>
    <property type="project" value="InterPro"/>
</dbReference>
<evidence type="ECO:0000313" key="7">
    <source>
        <dbReference type="Proteomes" id="UP001204814"/>
    </source>
</evidence>
<dbReference type="Pfam" id="PF00392">
    <property type="entry name" value="GntR"/>
    <property type="match status" value="1"/>
</dbReference>
<proteinExistence type="predicted"/>
<dbReference type="AlphaFoldDB" id="A0AAP2XNX8"/>
<dbReference type="Proteomes" id="UP001204814">
    <property type="component" value="Unassembled WGS sequence"/>
</dbReference>
<organism evidence="6 7">
    <name type="scientific">Faecalibacillus intestinalis</name>
    <dbReference type="NCBI Taxonomy" id="1982626"/>
    <lineage>
        <taxon>Bacteria</taxon>
        <taxon>Bacillati</taxon>
        <taxon>Bacillota</taxon>
        <taxon>Erysipelotrichia</taxon>
        <taxon>Erysipelotrichales</taxon>
        <taxon>Coprobacillaceae</taxon>
        <taxon>Faecalibacillus</taxon>
    </lineage>
</organism>
<dbReference type="Proteomes" id="UP001197827">
    <property type="component" value="Unassembled WGS sequence"/>
</dbReference>
<evidence type="ECO:0000259" key="4">
    <source>
        <dbReference type="PROSITE" id="PS50949"/>
    </source>
</evidence>
<keyword evidence="1" id="KW-0805">Transcription regulation</keyword>
<dbReference type="PROSITE" id="PS50949">
    <property type="entry name" value="HTH_GNTR"/>
    <property type="match status" value="1"/>
</dbReference>
<comment type="caution">
    <text evidence="6">The sequence shown here is derived from an EMBL/GenBank/DDBJ whole genome shotgun (WGS) entry which is preliminary data.</text>
</comment>
<reference evidence="5" key="1">
    <citation type="submission" date="2021-10" db="EMBL/GenBank/DDBJ databases">
        <title>Collection of gut derived symbiotic bacterial strains cultured from healthy donors.</title>
        <authorList>
            <person name="Lin H."/>
            <person name="Littmann E."/>
            <person name="Kohout C."/>
            <person name="Pamer E.G."/>
        </authorList>
    </citation>
    <scope>NUCLEOTIDE SEQUENCE</scope>
    <source>
        <strain evidence="5">DFI.5.2</strain>
    </source>
</reference>
<dbReference type="CDD" id="cd07377">
    <property type="entry name" value="WHTH_GntR"/>
    <property type="match status" value="1"/>
</dbReference>
<reference evidence="6" key="2">
    <citation type="submission" date="2022-06" db="EMBL/GenBank/DDBJ databases">
        <title>Isolation of gut microbiota from human fecal samples.</title>
        <authorList>
            <person name="Pamer E.G."/>
            <person name="Barat B."/>
            <person name="Waligurski E."/>
            <person name="Medina S."/>
            <person name="Paddock L."/>
            <person name="Mostad J."/>
        </authorList>
    </citation>
    <scope>NUCLEOTIDE SEQUENCE</scope>
    <source>
        <strain evidence="6">DFI.6.24</strain>
    </source>
</reference>
<feature type="domain" description="HTH gntR-type" evidence="4">
    <location>
        <begin position="10"/>
        <end position="78"/>
    </location>
</feature>
<keyword evidence="3" id="KW-0804">Transcription</keyword>
<evidence type="ECO:0000256" key="1">
    <source>
        <dbReference type="ARBA" id="ARBA00023015"/>
    </source>
</evidence>
<dbReference type="GO" id="GO:0003677">
    <property type="term" value="F:DNA binding"/>
    <property type="evidence" value="ECO:0007669"/>
    <property type="project" value="UniProtKB-KW"/>
</dbReference>
<accession>A0AAP2XNX8</accession>
<evidence type="ECO:0000256" key="3">
    <source>
        <dbReference type="ARBA" id="ARBA00023163"/>
    </source>
</evidence>
<dbReference type="SUPFAM" id="SSF46785">
    <property type="entry name" value="Winged helix' DNA-binding domain"/>
    <property type="match status" value="1"/>
</dbReference>
<keyword evidence="2" id="KW-0238">DNA-binding</keyword>
<dbReference type="InterPro" id="IPR000524">
    <property type="entry name" value="Tscrpt_reg_HTH_GntR"/>
</dbReference>
<evidence type="ECO:0000313" key="6">
    <source>
        <dbReference type="EMBL" id="MCQ5061907.1"/>
    </source>
</evidence>
<evidence type="ECO:0000256" key="2">
    <source>
        <dbReference type="ARBA" id="ARBA00023125"/>
    </source>
</evidence>
<dbReference type="PANTHER" id="PTHR38445:SF9">
    <property type="entry name" value="HTH-TYPE TRANSCRIPTIONAL REPRESSOR YTRA"/>
    <property type="match status" value="1"/>
</dbReference>
<dbReference type="PRINTS" id="PR00035">
    <property type="entry name" value="HTHGNTR"/>
</dbReference>
<dbReference type="EMBL" id="JAJDKQ010000030">
    <property type="protein sequence ID" value="MCB8562760.1"/>
    <property type="molecule type" value="Genomic_DNA"/>
</dbReference>
<evidence type="ECO:0000313" key="5">
    <source>
        <dbReference type="EMBL" id="MCB8562760.1"/>
    </source>
</evidence>
<dbReference type="InterPro" id="IPR036390">
    <property type="entry name" value="WH_DNA-bd_sf"/>
</dbReference>
<gene>
    <name evidence="5" type="ORF">LJD74_12270</name>
    <name evidence="6" type="ORF">NE542_08760</name>
</gene>
<name>A0AAP2XNX8_9FIRM</name>
<dbReference type="InterPro" id="IPR036388">
    <property type="entry name" value="WH-like_DNA-bd_sf"/>
</dbReference>
<dbReference type="Gene3D" id="1.10.10.10">
    <property type="entry name" value="Winged helix-like DNA-binding domain superfamily/Winged helix DNA-binding domain"/>
    <property type="match status" value="1"/>
</dbReference>